<sequence length="59" mass="6488">MTGCWGILDYIRTVLFSVQIIARSPGRKLVTWRSSILNPGLQITNNGQSVIHMTGSEGL</sequence>
<accession>A0A0C3NKQ3</accession>
<keyword evidence="2" id="KW-1185">Reference proteome</keyword>
<reference evidence="2" key="2">
    <citation type="submission" date="2015-01" db="EMBL/GenBank/DDBJ databases">
        <title>Evolutionary Origins and Diversification of the Mycorrhizal Mutualists.</title>
        <authorList>
            <consortium name="DOE Joint Genome Institute"/>
            <consortium name="Mycorrhizal Genomics Consortium"/>
            <person name="Kohler A."/>
            <person name="Kuo A."/>
            <person name="Nagy L.G."/>
            <person name="Floudas D."/>
            <person name="Copeland A."/>
            <person name="Barry K.W."/>
            <person name="Cichocki N."/>
            <person name="Veneault-Fourrey C."/>
            <person name="LaButti K."/>
            <person name="Lindquist E.A."/>
            <person name="Lipzen A."/>
            <person name="Lundell T."/>
            <person name="Morin E."/>
            <person name="Murat C."/>
            <person name="Riley R."/>
            <person name="Ohm R."/>
            <person name="Sun H."/>
            <person name="Tunlid A."/>
            <person name="Henrissat B."/>
            <person name="Grigoriev I.V."/>
            <person name="Hibbett D.S."/>
            <person name="Martin F."/>
        </authorList>
    </citation>
    <scope>NUCLEOTIDE SEQUENCE [LARGE SCALE GENOMIC DNA]</scope>
    <source>
        <strain evidence="2">Marx 270</strain>
    </source>
</reference>
<evidence type="ECO:0000313" key="2">
    <source>
        <dbReference type="Proteomes" id="UP000054217"/>
    </source>
</evidence>
<dbReference type="InParanoid" id="A0A0C3NKQ3"/>
<dbReference type="AlphaFoldDB" id="A0A0C3NKQ3"/>
<gene>
    <name evidence="1" type="ORF">M404DRAFT_1007135</name>
</gene>
<proteinExistence type="predicted"/>
<dbReference type="EMBL" id="KN832059">
    <property type="protein sequence ID" value="KIN95863.1"/>
    <property type="molecule type" value="Genomic_DNA"/>
</dbReference>
<reference evidence="1 2" key="1">
    <citation type="submission" date="2014-04" db="EMBL/GenBank/DDBJ databases">
        <authorList>
            <consortium name="DOE Joint Genome Institute"/>
            <person name="Kuo A."/>
            <person name="Kohler A."/>
            <person name="Costa M.D."/>
            <person name="Nagy L.G."/>
            <person name="Floudas D."/>
            <person name="Copeland A."/>
            <person name="Barry K.W."/>
            <person name="Cichocki N."/>
            <person name="Veneault-Fourrey C."/>
            <person name="LaButti K."/>
            <person name="Lindquist E.A."/>
            <person name="Lipzen A."/>
            <person name="Lundell T."/>
            <person name="Morin E."/>
            <person name="Murat C."/>
            <person name="Sun H."/>
            <person name="Tunlid A."/>
            <person name="Henrissat B."/>
            <person name="Grigoriev I.V."/>
            <person name="Hibbett D.S."/>
            <person name="Martin F."/>
            <person name="Nordberg H.P."/>
            <person name="Cantor M.N."/>
            <person name="Hua S.X."/>
        </authorList>
    </citation>
    <scope>NUCLEOTIDE SEQUENCE [LARGE SCALE GENOMIC DNA]</scope>
    <source>
        <strain evidence="1 2">Marx 270</strain>
    </source>
</reference>
<name>A0A0C3NKQ3_PISTI</name>
<evidence type="ECO:0000313" key="1">
    <source>
        <dbReference type="EMBL" id="KIN95863.1"/>
    </source>
</evidence>
<dbReference type="Proteomes" id="UP000054217">
    <property type="component" value="Unassembled WGS sequence"/>
</dbReference>
<organism evidence="1 2">
    <name type="scientific">Pisolithus tinctorius Marx 270</name>
    <dbReference type="NCBI Taxonomy" id="870435"/>
    <lineage>
        <taxon>Eukaryota</taxon>
        <taxon>Fungi</taxon>
        <taxon>Dikarya</taxon>
        <taxon>Basidiomycota</taxon>
        <taxon>Agaricomycotina</taxon>
        <taxon>Agaricomycetes</taxon>
        <taxon>Agaricomycetidae</taxon>
        <taxon>Boletales</taxon>
        <taxon>Sclerodermatineae</taxon>
        <taxon>Pisolithaceae</taxon>
        <taxon>Pisolithus</taxon>
    </lineage>
</organism>
<dbReference type="HOGENOM" id="CLU_2967407_0_0_1"/>
<feature type="non-terminal residue" evidence="1">
    <location>
        <position position="59"/>
    </location>
</feature>
<protein>
    <submittedName>
        <fullName evidence="1">Uncharacterized protein</fullName>
    </submittedName>
</protein>